<accession>A0A699X3R6</accession>
<comment type="caution">
    <text evidence="2">The sequence shown here is derived from an EMBL/GenBank/DDBJ whole genome shotgun (WGS) entry which is preliminary data.</text>
</comment>
<reference evidence="2" key="1">
    <citation type="journal article" date="2019" name="Sci. Rep.">
        <title>Draft genome of Tanacetum cinerariifolium, the natural source of mosquito coil.</title>
        <authorList>
            <person name="Yamashiro T."/>
            <person name="Shiraishi A."/>
            <person name="Satake H."/>
            <person name="Nakayama K."/>
        </authorList>
    </citation>
    <scope>NUCLEOTIDE SEQUENCE</scope>
</reference>
<evidence type="ECO:0000256" key="1">
    <source>
        <dbReference type="SAM" id="MobiDB-lite"/>
    </source>
</evidence>
<name>A0A699X3R6_TANCI</name>
<proteinExistence type="predicted"/>
<protein>
    <submittedName>
        <fullName evidence="2">Uncharacterized protein</fullName>
    </submittedName>
</protein>
<evidence type="ECO:0000313" key="2">
    <source>
        <dbReference type="EMBL" id="GFD51741.1"/>
    </source>
</evidence>
<organism evidence="2">
    <name type="scientific">Tanacetum cinerariifolium</name>
    <name type="common">Dalmatian daisy</name>
    <name type="synonym">Chrysanthemum cinerariifolium</name>
    <dbReference type="NCBI Taxonomy" id="118510"/>
    <lineage>
        <taxon>Eukaryota</taxon>
        <taxon>Viridiplantae</taxon>
        <taxon>Streptophyta</taxon>
        <taxon>Embryophyta</taxon>
        <taxon>Tracheophyta</taxon>
        <taxon>Spermatophyta</taxon>
        <taxon>Magnoliopsida</taxon>
        <taxon>eudicotyledons</taxon>
        <taxon>Gunneridae</taxon>
        <taxon>Pentapetalae</taxon>
        <taxon>asterids</taxon>
        <taxon>campanulids</taxon>
        <taxon>Asterales</taxon>
        <taxon>Asteraceae</taxon>
        <taxon>Asteroideae</taxon>
        <taxon>Anthemideae</taxon>
        <taxon>Anthemidinae</taxon>
        <taxon>Tanacetum</taxon>
    </lineage>
</organism>
<gene>
    <name evidence="2" type="ORF">Tci_923710</name>
</gene>
<feature type="non-terminal residue" evidence="2">
    <location>
        <position position="1"/>
    </location>
</feature>
<sequence length="69" mass="7590">SHQIQRRNYTELEQEQSELGAPPLPPLCPRTPPHLLAAPQLEAYHQLVVNTLGTLALVCSAVKVVPQVQ</sequence>
<feature type="region of interest" description="Disordered" evidence="1">
    <location>
        <begin position="1"/>
        <end position="27"/>
    </location>
</feature>
<feature type="non-terminal residue" evidence="2">
    <location>
        <position position="69"/>
    </location>
</feature>
<dbReference type="EMBL" id="BKCJ011773728">
    <property type="protein sequence ID" value="GFD51741.1"/>
    <property type="molecule type" value="Genomic_DNA"/>
</dbReference>
<dbReference type="AlphaFoldDB" id="A0A699X3R6"/>